<keyword evidence="2" id="KW-0472">Membrane</keyword>
<feature type="domain" description="M23ase beta-sheet core" evidence="3">
    <location>
        <begin position="204"/>
        <end position="297"/>
    </location>
</feature>
<reference evidence="4" key="1">
    <citation type="submission" date="2024-06" db="EMBL/GenBank/DDBJ databases">
        <title>Genome Sequence of an extremely halophilic archaeon isolated from Permian era halite, Salado Formation, Carlsbad, New Mexico: Halobacterium sp. strain NMX12-1.</title>
        <authorList>
            <person name="Sotoa L."/>
            <person name="DasSarma P."/>
            <person name="Anton B.P."/>
            <person name="Vincze T."/>
            <person name="Verma I."/>
            <person name="Eralp B."/>
            <person name="Powers D.W."/>
            <person name="Dozier B.L."/>
            <person name="Roberts R.J."/>
            <person name="DasSarma S."/>
        </authorList>
    </citation>
    <scope>NUCLEOTIDE SEQUENCE</scope>
    <source>
        <strain evidence="4">NMX12-1</strain>
    </source>
</reference>
<name>A0AAU8CE85_9EURY</name>
<dbReference type="GO" id="GO:0004222">
    <property type="term" value="F:metalloendopeptidase activity"/>
    <property type="evidence" value="ECO:0007669"/>
    <property type="project" value="TreeGrafter"/>
</dbReference>
<feature type="region of interest" description="Disordered" evidence="1">
    <location>
        <begin position="348"/>
        <end position="367"/>
    </location>
</feature>
<accession>A0AAU8CE85</accession>
<evidence type="ECO:0000259" key="3">
    <source>
        <dbReference type="Pfam" id="PF01551"/>
    </source>
</evidence>
<feature type="compositionally biased region" description="Basic and acidic residues" evidence="1">
    <location>
        <begin position="348"/>
        <end position="359"/>
    </location>
</feature>
<dbReference type="AlphaFoldDB" id="A0AAU8CE85"/>
<evidence type="ECO:0000256" key="1">
    <source>
        <dbReference type="SAM" id="MobiDB-lite"/>
    </source>
</evidence>
<dbReference type="InterPro" id="IPR016047">
    <property type="entry name" value="M23ase_b-sheet_dom"/>
</dbReference>
<gene>
    <name evidence="4" type="ORF">ABSL23_14120</name>
</gene>
<feature type="transmembrane region" description="Helical" evidence="2">
    <location>
        <begin position="423"/>
        <end position="449"/>
    </location>
</feature>
<dbReference type="Gene3D" id="2.70.70.10">
    <property type="entry name" value="Glucose Permease (Domain IIA)"/>
    <property type="match status" value="1"/>
</dbReference>
<dbReference type="PANTHER" id="PTHR21666:SF270">
    <property type="entry name" value="MUREIN HYDROLASE ACTIVATOR ENVC"/>
    <property type="match status" value="1"/>
</dbReference>
<dbReference type="InterPro" id="IPR050570">
    <property type="entry name" value="Cell_wall_metabolism_enzyme"/>
</dbReference>
<evidence type="ECO:0000313" key="4">
    <source>
        <dbReference type="EMBL" id="XCF16364.1"/>
    </source>
</evidence>
<keyword evidence="4" id="KW-0378">Hydrolase</keyword>
<dbReference type="CDD" id="cd12797">
    <property type="entry name" value="M23_peptidase"/>
    <property type="match status" value="1"/>
</dbReference>
<keyword evidence="2" id="KW-0812">Transmembrane</keyword>
<dbReference type="KEGG" id="hanx:ABSL23_14120"/>
<sequence length="496" mass="51721">MSSSSPGDSGSVRSRLRERLKSVDPFWLAALGLLGVLGDRVPGLELLQLFHAFWLFLLWPFAAAVVGGLRRWRRDEAPEPGPRDWLAMGDGWRGAAAFLLGVPLSVVNPLLGRQDVMQLLGSGVAAARYRGSLPAPETFAQSARYRLPVEGTWTVVNGSPMREHSHSWFPATQRYAYDLVVTDDEGRTRPADADASVENYYCYDRPVLAPADGVVVDVHDGDPQLGRAGGFSHPFKRTVTGNAVTIRHAPGEYTSFVHLVPGSIEVEPGERVSRGQRVARCGHSGNSSEPHLHVQLQDHPAFEVAAGLPVRFDDVAVETPGVDVAADWDDPDDGAGRSVHVGQRVTHALDGEPPQRDDAASGEDATSAGGLGAVRTAARFANGFAVGGFATAVAGFVVSAATIALGLAAAAGAAFAALAGKRLFGSGVGLGSVATVAGVAVAAAVVGAVTASNALPAVRTFPLGGGVFLLGFAVFVAGWEYARLALLGDPFARGGD</sequence>
<evidence type="ECO:0000256" key="2">
    <source>
        <dbReference type="SAM" id="Phobius"/>
    </source>
</evidence>
<dbReference type="SUPFAM" id="SSF51261">
    <property type="entry name" value="Duplicated hybrid motif"/>
    <property type="match status" value="1"/>
</dbReference>
<dbReference type="RefSeq" id="WP_353634197.1">
    <property type="nucleotide sequence ID" value="NZ_CP159204.1"/>
</dbReference>
<protein>
    <submittedName>
        <fullName evidence="4">M23 family metallopeptidase</fullName>
        <ecNumber evidence="4">3.4.-.-</ecNumber>
    </submittedName>
</protein>
<dbReference type="InterPro" id="IPR011055">
    <property type="entry name" value="Dup_hybrid_motif"/>
</dbReference>
<feature type="transmembrane region" description="Helical" evidence="2">
    <location>
        <begin position="384"/>
        <end position="417"/>
    </location>
</feature>
<dbReference type="EC" id="3.4.-.-" evidence="4"/>
<feature type="transmembrane region" description="Helical" evidence="2">
    <location>
        <begin position="461"/>
        <end position="482"/>
    </location>
</feature>
<dbReference type="EMBL" id="CP159204">
    <property type="protein sequence ID" value="XCF16364.1"/>
    <property type="molecule type" value="Genomic_DNA"/>
</dbReference>
<dbReference type="Pfam" id="PF01551">
    <property type="entry name" value="Peptidase_M23"/>
    <property type="match status" value="1"/>
</dbReference>
<feature type="transmembrane region" description="Helical" evidence="2">
    <location>
        <begin position="48"/>
        <end position="69"/>
    </location>
</feature>
<organism evidence="4">
    <name type="scientific">Halobacterium sp. NMX12-1</name>
    <dbReference type="NCBI Taxonomy" id="3166650"/>
    <lineage>
        <taxon>Archaea</taxon>
        <taxon>Methanobacteriati</taxon>
        <taxon>Methanobacteriota</taxon>
        <taxon>Stenosarchaea group</taxon>
        <taxon>Halobacteria</taxon>
        <taxon>Halobacteriales</taxon>
        <taxon>Halobacteriaceae</taxon>
        <taxon>Halobacterium</taxon>
    </lineage>
</organism>
<dbReference type="PANTHER" id="PTHR21666">
    <property type="entry name" value="PEPTIDASE-RELATED"/>
    <property type="match status" value="1"/>
</dbReference>
<dbReference type="GeneID" id="91110306"/>
<proteinExistence type="predicted"/>
<keyword evidence="2" id="KW-1133">Transmembrane helix</keyword>